<reference evidence="2" key="1">
    <citation type="submission" date="2013-04" db="EMBL/GenBank/DDBJ databases">
        <authorList>
            <person name="Qu J."/>
            <person name="Murali S.C."/>
            <person name="Bandaranaike D."/>
            <person name="Bellair M."/>
            <person name="Blankenburg K."/>
            <person name="Chao H."/>
            <person name="Dinh H."/>
            <person name="Doddapaneni H."/>
            <person name="Downs B."/>
            <person name="Dugan-Rocha S."/>
            <person name="Elkadiri S."/>
            <person name="Gnanaolivu R.D."/>
            <person name="Hernandez B."/>
            <person name="Javaid M."/>
            <person name="Jayaseelan J.C."/>
            <person name="Lee S."/>
            <person name="Li M."/>
            <person name="Ming W."/>
            <person name="Munidasa M."/>
            <person name="Muniz J."/>
            <person name="Nguyen L."/>
            <person name="Ongeri F."/>
            <person name="Osuji N."/>
            <person name="Pu L.-L."/>
            <person name="Puazo M."/>
            <person name="Qu C."/>
            <person name="Quiroz J."/>
            <person name="Raj R."/>
            <person name="Weissenberger G."/>
            <person name="Xin Y."/>
            <person name="Zou X."/>
            <person name="Han Y."/>
            <person name="Richards S."/>
            <person name="Worley K."/>
            <person name="Muzny D."/>
            <person name="Gibbs R."/>
        </authorList>
    </citation>
    <scope>NUCLEOTIDE SEQUENCE</scope>
    <source>
        <strain evidence="2">Sampled in the wild</strain>
    </source>
</reference>
<gene>
    <name evidence="2" type="ORF">J437_LFUL004337</name>
</gene>
<evidence type="ECO:0000313" key="3">
    <source>
        <dbReference type="Proteomes" id="UP000792457"/>
    </source>
</evidence>
<organism evidence="2 3">
    <name type="scientific">Ladona fulva</name>
    <name type="common">Scarce chaser dragonfly</name>
    <name type="synonym">Libellula fulva</name>
    <dbReference type="NCBI Taxonomy" id="123851"/>
    <lineage>
        <taxon>Eukaryota</taxon>
        <taxon>Metazoa</taxon>
        <taxon>Ecdysozoa</taxon>
        <taxon>Arthropoda</taxon>
        <taxon>Hexapoda</taxon>
        <taxon>Insecta</taxon>
        <taxon>Pterygota</taxon>
        <taxon>Palaeoptera</taxon>
        <taxon>Odonata</taxon>
        <taxon>Epiprocta</taxon>
        <taxon>Anisoptera</taxon>
        <taxon>Libelluloidea</taxon>
        <taxon>Libellulidae</taxon>
        <taxon>Ladona</taxon>
    </lineage>
</organism>
<name>A0A8K0K4J1_LADFU</name>
<feature type="region of interest" description="Disordered" evidence="1">
    <location>
        <begin position="1"/>
        <end position="71"/>
    </location>
</feature>
<dbReference type="Proteomes" id="UP000792457">
    <property type="component" value="Unassembled WGS sequence"/>
</dbReference>
<dbReference type="AlphaFoldDB" id="A0A8K0K4J1"/>
<dbReference type="EMBL" id="KZ308363">
    <property type="protein sequence ID" value="KAG8228212.1"/>
    <property type="molecule type" value="Genomic_DNA"/>
</dbReference>
<protein>
    <submittedName>
        <fullName evidence="2">Uncharacterized protein</fullName>
    </submittedName>
</protein>
<evidence type="ECO:0000313" key="2">
    <source>
        <dbReference type="EMBL" id="KAG8228212.1"/>
    </source>
</evidence>
<reference evidence="2" key="2">
    <citation type="submission" date="2017-10" db="EMBL/GenBank/DDBJ databases">
        <title>Ladona fulva Genome sequencing and assembly.</title>
        <authorList>
            <person name="Murali S."/>
            <person name="Richards S."/>
            <person name="Bandaranaike D."/>
            <person name="Bellair M."/>
            <person name="Blankenburg K."/>
            <person name="Chao H."/>
            <person name="Dinh H."/>
            <person name="Doddapaneni H."/>
            <person name="Dugan-Rocha S."/>
            <person name="Elkadiri S."/>
            <person name="Gnanaolivu R."/>
            <person name="Hernandez B."/>
            <person name="Skinner E."/>
            <person name="Javaid M."/>
            <person name="Lee S."/>
            <person name="Li M."/>
            <person name="Ming W."/>
            <person name="Munidasa M."/>
            <person name="Muniz J."/>
            <person name="Nguyen L."/>
            <person name="Hughes D."/>
            <person name="Osuji N."/>
            <person name="Pu L.-L."/>
            <person name="Puazo M."/>
            <person name="Qu C."/>
            <person name="Quiroz J."/>
            <person name="Raj R."/>
            <person name="Weissenberger G."/>
            <person name="Xin Y."/>
            <person name="Zou X."/>
            <person name="Han Y."/>
            <person name="Worley K."/>
            <person name="Muzny D."/>
            <person name="Gibbs R."/>
        </authorList>
    </citation>
    <scope>NUCLEOTIDE SEQUENCE</scope>
    <source>
        <strain evidence="2">Sampled in the wild</strain>
    </source>
</reference>
<accession>A0A8K0K4J1</accession>
<feature type="compositionally biased region" description="Basic and acidic residues" evidence="1">
    <location>
        <begin position="23"/>
        <end position="53"/>
    </location>
</feature>
<comment type="caution">
    <text evidence="2">The sequence shown here is derived from an EMBL/GenBank/DDBJ whole genome shotgun (WGS) entry which is preliminary data.</text>
</comment>
<sequence length="137" mass="14749">MSTDNEFRCPSKREGVRAAVRGGDGKATDQDTRGGRAGMKDRSSEAKESKCERAGVGSGSEESEGGDAVSEGVEFEPFSDTCESDLEGLDLALFEPKNERPPEAPAESMLPRAMVMPPLFRIQPGMFSGTTRRKLGF</sequence>
<keyword evidence="3" id="KW-1185">Reference proteome</keyword>
<proteinExistence type="predicted"/>
<evidence type="ECO:0000256" key="1">
    <source>
        <dbReference type="SAM" id="MobiDB-lite"/>
    </source>
</evidence>
<feature type="compositionally biased region" description="Basic and acidic residues" evidence="1">
    <location>
        <begin position="1"/>
        <end position="16"/>
    </location>
</feature>